<comment type="caution">
    <text evidence="2">The sequence shown here is derived from an EMBL/GenBank/DDBJ whole genome shotgun (WGS) entry which is preliminary data.</text>
</comment>
<reference evidence="2" key="2">
    <citation type="submission" date="2020-09" db="EMBL/GenBank/DDBJ databases">
        <authorList>
            <person name="Sun Q."/>
            <person name="Kim S."/>
        </authorList>
    </citation>
    <scope>NUCLEOTIDE SEQUENCE</scope>
    <source>
        <strain evidence="2">KCTC 32501</strain>
    </source>
</reference>
<accession>A0A8J3FXT0</accession>
<dbReference type="Gene3D" id="3.40.1350.10">
    <property type="match status" value="1"/>
</dbReference>
<dbReference type="SUPFAM" id="SSF52980">
    <property type="entry name" value="Restriction endonuclease-like"/>
    <property type="match status" value="1"/>
</dbReference>
<dbReference type="GO" id="GO:0003677">
    <property type="term" value="F:DNA binding"/>
    <property type="evidence" value="ECO:0007669"/>
    <property type="project" value="InterPro"/>
</dbReference>
<keyword evidence="3" id="KW-1185">Reference proteome</keyword>
<dbReference type="Proteomes" id="UP000614287">
    <property type="component" value="Unassembled WGS sequence"/>
</dbReference>
<evidence type="ECO:0000259" key="1">
    <source>
        <dbReference type="Pfam" id="PF04471"/>
    </source>
</evidence>
<name>A0A8J3FXT0_9BURK</name>
<dbReference type="GO" id="GO:0004519">
    <property type="term" value="F:endonuclease activity"/>
    <property type="evidence" value="ECO:0007669"/>
    <property type="project" value="InterPro"/>
</dbReference>
<protein>
    <recommendedName>
        <fullName evidence="1">Restriction endonuclease type IV Mrr domain-containing protein</fullName>
    </recommendedName>
</protein>
<sequence length="287" mass="33261">MTKNTGKAYEEFVGKIYQALIDSEVHSSQQNICVETNKKIIDRFGQERQFDVYWEYELGGIVYKSVIECKDYNSSITIEKIDALIGKLHDLPDITPIFATTKGYQSGAKNKAEKYKINLLIVREQNDDDWQDSDGNPYVKQIRINLVAKSPARITKFSPVIDQEWIDSNHPNLDISQQLSMPSNQVFIEDVEKNEKYSLHELQSRLRSEHVGSDGSFDVKREFKEAYLHANNKLKLRDYLLTYEIYPTLASQINIDFSKELLGVIEYLQAETETKTLVFKDKVVKNW</sequence>
<dbReference type="AlphaFoldDB" id="A0A8J3FXT0"/>
<gene>
    <name evidence="2" type="ORF">GCM10009007_04690</name>
</gene>
<evidence type="ECO:0000313" key="2">
    <source>
        <dbReference type="EMBL" id="GHA67163.1"/>
    </source>
</evidence>
<organism evidence="2 3">
    <name type="scientific">Formosimonas limnophila</name>
    <dbReference type="NCBI Taxonomy" id="1384487"/>
    <lineage>
        <taxon>Bacteria</taxon>
        <taxon>Pseudomonadati</taxon>
        <taxon>Pseudomonadota</taxon>
        <taxon>Betaproteobacteria</taxon>
        <taxon>Burkholderiales</taxon>
        <taxon>Burkholderiaceae</taxon>
        <taxon>Formosimonas</taxon>
    </lineage>
</organism>
<dbReference type="InterPro" id="IPR011335">
    <property type="entry name" value="Restrct_endonuc-II-like"/>
</dbReference>
<dbReference type="RefSeq" id="WP_189490988.1">
    <property type="nucleotide sequence ID" value="NZ_BMZG01000002.1"/>
</dbReference>
<evidence type="ECO:0000313" key="3">
    <source>
        <dbReference type="Proteomes" id="UP000614287"/>
    </source>
</evidence>
<dbReference type="InterPro" id="IPR007560">
    <property type="entry name" value="Restrct_endonuc_IV_Mrr"/>
</dbReference>
<proteinExistence type="predicted"/>
<dbReference type="InterPro" id="IPR011856">
    <property type="entry name" value="tRNA_endonuc-like_dom_sf"/>
</dbReference>
<dbReference type="Pfam" id="PF04471">
    <property type="entry name" value="Mrr_cat"/>
    <property type="match status" value="1"/>
</dbReference>
<dbReference type="GO" id="GO:0009307">
    <property type="term" value="P:DNA restriction-modification system"/>
    <property type="evidence" value="ECO:0007669"/>
    <property type="project" value="InterPro"/>
</dbReference>
<feature type="domain" description="Restriction endonuclease type IV Mrr" evidence="1">
    <location>
        <begin position="48"/>
        <end position="120"/>
    </location>
</feature>
<dbReference type="EMBL" id="BMZG01000002">
    <property type="protein sequence ID" value="GHA67163.1"/>
    <property type="molecule type" value="Genomic_DNA"/>
</dbReference>
<reference evidence="2" key="1">
    <citation type="journal article" date="2014" name="Int. J. Syst. Evol. Microbiol.">
        <title>Complete genome sequence of Corynebacterium casei LMG S-19264T (=DSM 44701T), isolated from a smear-ripened cheese.</title>
        <authorList>
            <consortium name="US DOE Joint Genome Institute (JGI-PGF)"/>
            <person name="Walter F."/>
            <person name="Albersmeier A."/>
            <person name="Kalinowski J."/>
            <person name="Ruckert C."/>
        </authorList>
    </citation>
    <scope>NUCLEOTIDE SEQUENCE</scope>
    <source>
        <strain evidence="2">KCTC 32501</strain>
    </source>
</reference>